<protein>
    <submittedName>
        <fullName evidence="1">Ldl receptor-like superfamily</fullName>
    </submittedName>
</protein>
<evidence type="ECO:0000313" key="1">
    <source>
        <dbReference type="EMBL" id="KAI4454818.1"/>
    </source>
</evidence>
<evidence type="ECO:0000313" key="2">
    <source>
        <dbReference type="Proteomes" id="UP001056778"/>
    </source>
</evidence>
<gene>
    <name evidence="1" type="ORF">MML48_9g00010144</name>
</gene>
<comment type="caution">
    <text evidence="1">The sequence shown here is derived from an EMBL/GenBank/DDBJ whole genome shotgun (WGS) entry which is preliminary data.</text>
</comment>
<sequence length="266" mass="30556">MIPRSTVQLTKVHFYDPTRCEMNLEIPTISRDIFRCDLEKNPIIKRNIFGHKWVLKINENQNSEKKKCSGKVIVYIWVFCCIVVAIAFGIYLSIESKYYPNKKDNITFMMSPVETITENVVPNIEKFLIINNQNPNLAPKYHEATKTPILFKLITTLPPPLICNDCIKNEEICMKMEEFHAPICVKIRDRRDPTGCGGLCELNTQHCKRLHSKIEVFQCVKNKNILRCPGDNFSCGNMCILKAQRCDGVVHCSNMADETDCGKFSD</sequence>
<proteinExistence type="predicted"/>
<reference evidence="1" key="1">
    <citation type="submission" date="2022-04" db="EMBL/GenBank/DDBJ databases">
        <title>Chromosome-scale genome assembly of Holotrichia oblita Faldermann.</title>
        <authorList>
            <person name="Rongchong L."/>
        </authorList>
    </citation>
    <scope>NUCLEOTIDE SEQUENCE</scope>
    <source>
        <strain evidence="1">81SQS9</strain>
    </source>
</reference>
<keyword evidence="2" id="KW-1185">Reference proteome</keyword>
<name>A0ACB9SJ40_HOLOL</name>
<dbReference type="EMBL" id="CM043023">
    <property type="protein sequence ID" value="KAI4454818.1"/>
    <property type="molecule type" value="Genomic_DNA"/>
</dbReference>
<dbReference type="Proteomes" id="UP001056778">
    <property type="component" value="Chromosome 9"/>
</dbReference>
<accession>A0ACB9SJ40</accession>
<organism evidence="1 2">
    <name type="scientific">Holotrichia oblita</name>
    <name type="common">Chafer beetle</name>
    <dbReference type="NCBI Taxonomy" id="644536"/>
    <lineage>
        <taxon>Eukaryota</taxon>
        <taxon>Metazoa</taxon>
        <taxon>Ecdysozoa</taxon>
        <taxon>Arthropoda</taxon>
        <taxon>Hexapoda</taxon>
        <taxon>Insecta</taxon>
        <taxon>Pterygota</taxon>
        <taxon>Neoptera</taxon>
        <taxon>Endopterygota</taxon>
        <taxon>Coleoptera</taxon>
        <taxon>Polyphaga</taxon>
        <taxon>Scarabaeiformia</taxon>
        <taxon>Scarabaeidae</taxon>
        <taxon>Melolonthinae</taxon>
        <taxon>Holotrichia</taxon>
    </lineage>
</organism>